<dbReference type="PANTHER" id="PTHR31126">
    <property type="entry name" value="TYROSINE-PROTEIN PHOSPHATASE"/>
    <property type="match status" value="1"/>
</dbReference>
<dbReference type="InterPro" id="IPR000387">
    <property type="entry name" value="Tyr_Pase_dom"/>
</dbReference>
<dbReference type="EMBL" id="JAUEDK010000003">
    <property type="protein sequence ID" value="MDN0073755.1"/>
    <property type="molecule type" value="Genomic_DNA"/>
</dbReference>
<evidence type="ECO:0000313" key="4">
    <source>
        <dbReference type="Proteomes" id="UP001168540"/>
    </source>
</evidence>
<evidence type="ECO:0000256" key="1">
    <source>
        <dbReference type="ARBA" id="ARBA00009580"/>
    </source>
</evidence>
<reference evidence="3" key="1">
    <citation type="submission" date="2023-06" db="EMBL/GenBank/DDBJ databases">
        <authorList>
            <person name="Zhang S."/>
        </authorList>
    </citation>
    <scope>NUCLEOTIDE SEQUENCE</scope>
    <source>
        <strain evidence="3">SG2303</strain>
    </source>
</reference>
<accession>A0ABT7XIY7</accession>
<name>A0ABT7XIY7_9NEIS</name>
<dbReference type="RefSeq" id="WP_289828296.1">
    <property type="nucleotide sequence ID" value="NZ_JAUEDK010000003.1"/>
</dbReference>
<dbReference type="Pfam" id="PF03162">
    <property type="entry name" value="Y_phosphatase2"/>
    <property type="match status" value="1"/>
</dbReference>
<dbReference type="SUPFAM" id="SSF52799">
    <property type="entry name" value="(Phosphotyrosine protein) phosphatases II"/>
    <property type="match status" value="1"/>
</dbReference>
<evidence type="ECO:0000259" key="2">
    <source>
        <dbReference type="PROSITE" id="PS50056"/>
    </source>
</evidence>
<dbReference type="Proteomes" id="UP001168540">
    <property type="component" value="Unassembled WGS sequence"/>
</dbReference>
<protein>
    <submittedName>
        <fullName evidence="3">Tyrosine-protein phosphatase</fullName>
    </submittedName>
</protein>
<keyword evidence="4" id="KW-1185">Reference proteome</keyword>
<sequence>MVTANRRPRYVYIILALCVSAIEVGCAMESFATQGQPADHGVPNFRTVDSGVYRGGQPTAEGWAYLKSLGVRTVVKLDLPSEGSDEEAARLGMTVVDASGPPSDLKNFYEAPNPARIRLAVETLEDENRWPIYVHCLHGQDRTGLIVGLFRVRHDHYTKSQAFTEMRENNFHWALFPGLVDVWEDFDGKTLP</sequence>
<comment type="similarity">
    <text evidence="1">Belongs to the protein-tyrosine phosphatase family.</text>
</comment>
<dbReference type="PROSITE" id="PS00383">
    <property type="entry name" value="TYR_PHOSPHATASE_1"/>
    <property type="match status" value="1"/>
</dbReference>
<dbReference type="Gene3D" id="3.90.190.10">
    <property type="entry name" value="Protein tyrosine phosphatase superfamily"/>
    <property type="match status" value="1"/>
</dbReference>
<evidence type="ECO:0000313" key="3">
    <source>
        <dbReference type="EMBL" id="MDN0073755.1"/>
    </source>
</evidence>
<gene>
    <name evidence="3" type="ORF">QU481_02455</name>
</gene>
<organism evidence="3 4">
    <name type="scientific">Crenobacter oryzisoli</name>
    <dbReference type="NCBI Taxonomy" id="3056844"/>
    <lineage>
        <taxon>Bacteria</taxon>
        <taxon>Pseudomonadati</taxon>
        <taxon>Pseudomonadota</taxon>
        <taxon>Betaproteobacteria</taxon>
        <taxon>Neisseriales</taxon>
        <taxon>Neisseriaceae</taxon>
        <taxon>Crenobacter</taxon>
    </lineage>
</organism>
<dbReference type="InterPro" id="IPR004861">
    <property type="entry name" value="Siw14-like"/>
</dbReference>
<dbReference type="InterPro" id="IPR029021">
    <property type="entry name" value="Prot-tyrosine_phosphatase-like"/>
</dbReference>
<dbReference type="PROSITE" id="PS50056">
    <property type="entry name" value="TYR_PHOSPHATASE_2"/>
    <property type="match status" value="1"/>
</dbReference>
<proteinExistence type="inferred from homology"/>
<comment type="caution">
    <text evidence="3">The sequence shown here is derived from an EMBL/GenBank/DDBJ whole genome shotgun (WGS) entry which is preliminary data.</text>
</comment>
<dbReference type="InterPro" id="IPR016130">
    <property type="entry name" value="Tyr_Pase_AS"/>
</dbReference>
<feature type="domain" description="Tyrosine specific protein phosphatases" evidence="2">
    <location>
        <begin position="106"/>
        <end position="168"/>
    </location>
</feature>
<dbReference type="PANTHER" id="PTHR31126:SF1">
    <property type="entry name" value="TYROSINE SPECIFIC PROTEIN PHOSPHATASES DOMAIN-CONTAINING PROTEIN"/>
    <property type="match status" value="1"/>
</dbReference>